<dbReference type="NCBIfam" id="TIGR02893">
    <property type="entry name" value="spore_yabQ"/>
    <property type="match status" value="1"/>
</dbReference>
<keyword evidence="1" id="KW-1133">Transmembrane helix</keyword>
<proteinExistence type="predicted"/>
<dbReference type="InterPro" id="IPR019074">
    <property type="entry name" value="YabQ"/>
</dbReference>
<feature type="transmembrane region" description="Helical" evidence="1">
    <location>
        <begin position="36"/>
        <end position="60"/>
    </location>
</feature>
<accession>A0A9D1LS17</accession>
<dbReference type="Proteomes" id="UP000824123">
    <property type="component" value="Unassembled WGS sequence"/>
</dbReference>
<gene>
    <name evidence="2" type="ORF">IAC59_06850</name>
</gene>
<evidence type="ECO:0000313" key="3">
    <source>
        <dbReference type="Proteomes" id="UP000824123"/>
    </source>
</evidence>
<sequence>MLYYTSGQWYVLAYMMLCGMLMGGIYELFRAVRLLTVAGVAFTALLDVVMCAVLALLLSAMLLRANGGELRLYVLAGCALGMAAFELGPARLLRGGIARLMCLLARVHRRLQHVALFKHILK</sequence>
<reference evidence="2" key="2">
    <citation type="journal article" date="2021" name="PeerJ">
        <title>Extensive microbial diversity within the chicken gut microbiome revealed by metagenomics and culture.</title>
        <authorList>
            <person name="Gilroy R."/>
            <person name="Ravi A."/>
            <person name="Getino M."/>
            <person name="Pursley I."/>
            <person name="Horton D.L."/>
            <person name="Alikhan N.F."/>
            <person name="Baker D."/>
            <person name="Gharbi K."/>
            <person name="Hall N."/>
            <person name="Watson M."/>
            <person name="Adriaenssens E.M."/>
            <person name="Foster-Nyarko E."/>
            <person name="Jarju S."/>
            <person name="Secka A."/>
            <person name="Antonio M."/>
            <person name="Oren A."/>
            <person name="Chaudhuri R.R."/>
            <person name="La Ragione R."/>
            <person name="Hildebrand F."/>
            <person name="Pallen M.J."/>
        </authorList>
    </citation>
    <scope>NUCLEOTIDE SEQUENCE</scope>
    <source>
        <strain evidence="2">ChiSxjej2B14-8506</strain>
    </source>
</reference>
<protein>
    <submittedName>
        <fullName evidence="2">Spore cortex biosynthesis protein YabQ</fullName>
    </submittedName>
</protein>
<feature type="transmembrane region" description="Helical" evidence="1">
    <location>
        <begin position="12"/>
        <end position="29"/>
    </location>
</feature>
<name>A0A9D1LS17_9FIRM</name>
<dbReference type="Pfam" id="PF09578">
    <property type="entry name" value="Spore_YabQ"/>
    <property type="match status" value="1"/>
</dbReference>
<feature type="transmembrane region" description="Helical" evidence="1">
    <location>
        <begin position="72"/>
        <end position="93"/>
    </location>
</feature>
<evidence type="ECO:0000313" key="2">
    <source>
        <dbReference type="EMBL" id="HIU46961.1"/>
    </source>
</evidence>
<dbReference type="EMBL" id="DVNK01000041">
    <property type="protein sequence ID" value="HIU46961.1"/>
    <property type="molecule type" value="Genomic_DNA"/>
</dbReference>
<organism evidence="2 3">
    <name type="scientific">Candidatus Fimadaptatus faecigallinarum</name>
    <dbReference type="NCBI Taxonomy" id="2840814"/>
    <lineage>
        <taxon>Bacteria</taxon>
        <taxon>Bacillati</taxon>
        <taxon>Bacillota</taxon>
        <taxon>Clostridia</taxon>
        <taxon>Eubacteriales</taxon>
        <taxon>Candidatus Fimadaptatus</taxon>
    </lineage>
</organism>
<comment type="caution">
    <text evidence="2">The sequence shown here is derived from an EMBL/GenBank/DDBJ whole genome shotgun (WGS) entry which is preliminary data.</text>
</comment>
<keyword evidence="1" id="KW-0812">Transmembrane</keyword>
<evidence type="ECO:0000256" key="1">
    <source>
        <dbReference type="SAM" id="Phobius"/>
    </source>
</evidence>
<reference evidence="2" key="1">
    <citation type="submission" date="2020-10" db="EMBL/GenBank/DDBJ databases">
        <authorList>
            <person name="Gilroy R."/>
        </authorList>
    </citation>
    <scope>NUCLEOTIDE SEQUENCE</scope>
    <source>
        <strain evidence="2">ChiSxjej2B14-8506</strain>
    </source>
</reference>
<keyword evidence="1" id="KW-0472">Membrane</keyword>
<dbReference type="AlphaFoldDB" id="A0A9D1LS17"/>